<reference evidence="1" key="5">
    <citation type="submission" date="2001-07" db="EMBL/GenBank/DDBJ databases">
        <authorList>
            <person name="Adachi J."/>
            <person name="Aizawa K."/>
            <person name="Akimura T."/>
            <person name="Arakawa T."/>
            <person name="Bono H."/>
            <person name="Carninci P."/>
            <person name="Fukuda S."/>
            <person name="Furuno M."/>
            <person name="Hanagaki T."/>
            <person name="Hara A."/>
            <person name="Hashizume W."/>
            <person name="Hayashida K."/>
            <person name="Hayatsu N."/>
            <person name="Hiramoto K."/>
            <person name="Hiraoka T."/>
            <person name="Hirozane T."/>
            <person name="Hori F."/>
            <person name="Imotani K."/>
            <person name="Ishii Y."/>
            <person name="Itoh M."/>
            <person name="Kagawa I."/>
            <person name="Kasukawa T."/>
            <person name="Katoh H."/>
            <person name="Kawai J."/>
            <person name="Kojima Y."/>
            <person name="Kondo S."/>
            <person name="Konno H."/>
            <person name="Kouda M."/>
            <person name="Koya S."/>
            <person name="Kurihara C."/>
            <person name="Matsuyama T."/>
            <person name="Miyazaki A."/>
            <person name="Murata M."/>
            <person name="Nakamura M."/>
            <person name="Nishi K."/>
            <person name="Nomura K."/>
            <person name="Numazaki R."/>
            <person name="Ohno M."/>
            <person name="Ohsato N."/>
            <person name="Okazaki Y."/>
            <person name="Saito R."/>
            <person name="Saitoh H."/>
            <person name="Sakai C."/>
            <person name="Sakai K."/>
            <person name="Sakazume N."/>
            <person name="Sano H."/>
            <person name="Sasaki D."/>
            <person name="Shibata K."/>
            <person name="Shinagawa A."/>
            <person name="Shiraki T."/>
            <person name="Sogabe Y."/>
            <person name="Tagami M."/>
            <person name="Tagawa A."/>
            <person name="Takahashi F."/>
            <person name="Takaku-Akahira S."/>
            <person name="Takeda Y."/>
            <person name="Tanaka T."/>
            <person name="Tomaru A."/>
            <person name="Toya T."/>
            <person name="Yasunishi A."/>
            <person name="Muramatsu M."/>
            <person name="Hayashizaki Y."/>
        </authorList>
    </citation>
    <scope>NUCLEOTIDE SEQUENCE</scope>
    <source>
        <strain evidence="1">C57BL/6J</strain>
        <tissue evidence="1">Parthenogenote</tissue>
    </source>
</reference>
<dbReference type="MGI" id="MGI:3641968">
    <property type="gene designation" value="Gscdt"/>
</dbReference>
<dbReference type="EMBL" id="AK045313">
    <property type="protein sequence ID" value="BAC32306.1"/>
    <property type="molecule type" value="mRNA"/>
</dbReference>
<reference evidence="1" key="6">
    <citation type="journal article" date="2002" name="Nature">
        <title>Analysis of the mouse transcriptome based on functional annotation of 60,770 full-length cDNAs.</title>
        <authorList>
            <consortium name="The FANTOM Consortium and the RIKEN Genome Exploration Research Group Phase I and II Team"/>
        </authorList>
    </citation>
    <scope>NUCLEOTIDE SEQUENCE</scope>
    <source>
        <strain evidence="1">C57BL/6J</strain>
        <tissue evidence="1">Parthenogenote</tissue>
    </source>
</reference>
<dbReference type="AGR" id="MGI:3641968"/>
<sequence>MKMCLLGDSLVPVIALIFKLLKTRSVDSTCIRYICCLGSFEDSGTIIISELIRSVEFNCFSNLKPRAQVWSAHLAIFQRAVSPLSLYPSLIAFLFPWGWGWGGGGGRVRGPNSSGFIS</sequence>
<proteinExistence type="evidence at transcript level"/>
<evidence type="ECO:0000313" key="2">
    <source>
        <dbReference type="MGI" id="MGI:3641968"/>
    </source>
</evidence>
<protein>
    <submittedName>
        <fullName evidence="1">Uncharacterized protein</fullName>
    </submittedName>
</protein>
<accession>Q8BR97</accession>
<reference evidence="1" key="8">
    <citation type="journal article" date="2005" name="Science">
        <title>Antisense Transcription in the Mammalian Transcriptome.</title>
        <authorList>
            <consortium name="RIKEN Genome Exploration Research Group and Genome Science Group (Genome Network Project Core Group) and the FANTOM Consortium"/>
        </authorList>
    </citation>
    <scope>NUCLEOTIDE SEQUENCE</scope>
    <source>
        <strain evidence="1">C57BL/6J</strain>
        <tissue evidence="1">Parthenogenote</tissue>
    </source>
</reference>
<reference evidence="1" key="3">
    <citation type="journal article" date="2000" name="Genome Res.">
        <title>RIKEN integrated sequence analysis (RISA) system--384-format sequencing pipeline with 384 multicapillary sequencer.</title>
        <authorList>
            <person name="Shibata K."/>
            <person name="Itoh M."/>
            <person name="Aizawa K."/>
            <person name="Nagaoka S."/>
            <person name="Sasaki N."/>
            <person name="Carninci P."/>
            <person name="Konno H."/>
            <person name="Akiyama J."/>
            <person name="Nishi K."/>
            <person name="Kitsunai T."/>
            <person name="Tashiro H."/>
            <person name="Itoh M."/>
            <person name="Sumi N."/>
            <person name="Ishii Y."/>
            <person name="Nakamura S."/>
            <person name="Hazama M."/>
            <person name="Nishine T."/>
            <person name="Harada A."/>
            <person name="Yamamoto R."/>
            <person name="Matsumoto H."/>
            <person name="Sakaguchi S."/>
            <person name="Ikegami T."/>
            <person name="Kashiwagi K."/>
            <person name="Fujiwake S."/>
            <person name="Inoue K."/>
            <person name="Togawa Y."/>
            <person name="Izawa M."/>
            <person name="Ohara E."/>
            <person name="Watahiki M."/>
            <person name="Yoneda Y."/>
            <person name="Ishikawa T."/>
            <person name="Ozawa K."/>
            <person name="Tanaka T."/>
            <person name="Matsuura S."/>
            <person name="Kawai J."/>
            <person name="Okazaki Y."/>
            <person name="Muramatsu M."/>
            <person name="Inoue Y."/>
            <person name="Kira A."/>
            <person name="Hayashizaki Y."/>
        </authorList>
    </citation>
    <scope>NUCLEOTIDE SEQUENCE</scope>
    <source>
        <strain evidence="1">C57BL/6J</strain>
        <tissue evidence="1">Parthenogenote</tissue>
    </source>
</reference>
<gene>
    <name evidence="2" type="primary">Gscdt</name>
    <name evidence="2" type="synonym">Gm1000</name>
    <name evidence="2" type="synonym">Gm10000</name>
</gene>
<evidence type="ECO:0000313" key="1">
    <source>
        <dbReference type="EMBL" id="BAC32306.1"/>
    </source>
</evidence>
<organism evidence="1">
    <name type="scientific">Mus musculus</name>
    <name type="common">Mouse</name>
    <dbReference type="NCBI Taxonomy" id="10090"/>
    <lineage>
        <taxon>Eukaryota</taxon>
        <taxon>Metazoa</taxon>
        <taxon>Chordata</taxon>
        <taxon>Craniata</taxon>
        <taxon>Vertebrata</taxon>
        <taxon>Euteleostomi</taxon>
        <taxon>Mammalia</taxon>
        <taxon>Eutheria</taxon>
        <taxon>Euarchontoglires</taxon>
        <taxon>Glires</taxon>
        <taxon>Rodentia</taxon>
        <taxon>Myomorpha</taxon>
        <taxon>Muroidea</taxon>
        <taxon>Muridae</taxon>
        <taxon>Murinae</taxon>
        <taxon>Mus</taxon>
        <taxon>Mus</taxon>
    </lineage>
</organism>
<reference evidence="1" key="1">
    <citation type="journal article" date="1999" name="Methods Enzymol.">
        <title>High-efficiency full-length cDNA cloning.</title>
        <authorList>
            <person name="Carninci P."/>
            <person name="Hayashizaki Y."/>
        </authorList>
    </citation>
    <scope>NUCLEOTIDE SEQUENCE</scope>
    <source>
        <strain evidence="1">C57BL/6J</strain>
        <tissue evidence="1">Parthenogenote</tissue>
    </source>
</reference>
<reference evidence="1" key="2">
    <citation type="journal article" date="2000" name="Genome Res.">
        <title>Normalization and subtraction of cap-trapper-selected cDNAs to prepare full-length cDNA libraries for rapid discovery of new genes.</title>
        <authorList>
            <person name="Carninci P."/>
            <person name="Shibata Y."/>
            <person name="Hayatsu N."/>
            <person name="Sugahara Y."/>
            <person name="Shibata K."/>
            <person name="Itoh M."/>
            <person name="Konno H."/>
            <person name="Okazaki Y."/>
            <person name="Muramatsu M."/>
            <person name="Hayashizaki Y."/>
        </authorList>
    </citation>
    <scope>NUCLEOTIDE SEQUENCE</scope>
    <source>
        <strain evidence="1">C57BL/6J</strain>
        <tissue evidence="1">Parthenogenote</tissue>
    </source>
</reference>
<dbReference type="AlphaFoldDB" id="Q8BR97"/>
<dbReference type="HOGENOM" id="CLU_2072355_0_0_1"/>
<name>Q8BR97_MOUSE</name>
<reference evidence="1" key="7">
    <citation type="journal article" date="2005" name="Science">
        <title>The Transcriptional Landscape of the Mammalian Genome.</title>
        <authorList>
            <consortium name="The FANTOM Consortium"/>
            <consortium name="Riken Genome Exploration Research Group and Genome Science Group (Genome Network Project Core Group)"/>
        </authorList>
    </citation>
    <scope>NUCLEOTIDE SEQUENCE</scope>
    <source>
        <strain evidence="1">C57BL/6J</strain>
        <tissue evidence="1">Parthenogenote</tissue>
    </source>
</reference>
<reference evidence="1" key="4">
    <citation type="journal article" date="2001" name="Nature">
        <title>Functional annotation of a full-length mouse cDNA collection.</title>
        <authorList>
            <consortium name="The RIKEN Genome Exploration Research Group Phase II Team and the FANTOM Consortium"/>
        </authorList>
    </citation>
    <scope>NUCLEOTIDE SEQUENCE</scope>
    <source>
        <strain evidence="1">C57BL/6J</strain>
        <tissue evidence="1">Parthenogenote</tissue>
    </source>
</reference>